<dbReference type="Gene3D" id="1.20.5.1930">
    <property type="match status" value="1"/>
</dbReference>
<dbReference type="SMART" id="SM00387">
    <property type="entry name" value="HATPase_c"/>
    <property type="match status" value="1"/>
</dbReference>
<dbReference type="InterPro" id="IPR011712">
    <property type="entry name" value="Sig_transdc_His_kin_sub3_dim/P"/>
</dbReference>
<proteinExistence type="predicted"/>
<dbReference type="RefSeq" id="WP_201374200.1">
    <property type="nucleotide sequence ID" value="NZ_BNJG01000002.1"/>
</dbReference>
<comment type="caution">
    <text evidence="6">The sequence shown here is derived from an EMBL/GenBank/DDBJ whole genome shotgun (WGS) entry which is preliminary data.</text>
</comment>
<evidence type="ECO:0000259" key="5">
    <source>
        <dbReference type="PROSITE" id="PS50109"/>
    </source>
</evidence>
<keyword evidence="4" id="KW-0812">Transmembrane</keyword>
<feature type="transmembrane region" description="Helical" evidence="4">
    <location>
        <begin position="136"/>
        <end position="156"/>
    </location>
</feature>
<reference evidence="6 7" key="1">
    <citation type="journal article" date="2021" name="Int. J. Syst. Evol. Microbiol.">
        <title>Reticulibacter mediterranei gen. nov., sp. nov., within the new family Reticulibacteraceae fam. nov., and Ktedonospora formicarum gen. nov., sp. nov., Ktedonobacter robiniae sp. nov., Dictyobacter formicarum sp. nov. and Dictyobacter arantiisoli sp. nov., belonging to the class Ktedonobacteria.</title>
        <authorList>
            <person name="Yabe S."/>
            <person name="Zheng Y."/>
            <person name="Wang C.M."/>
            <person name="Sakai Y."/>
            <person name="Abe K."/>
            <person name="Yokota A."/>
            <person name="Donadio S."/>
            <person name="Cavaletti L."/>
            <person name="Monciardini P."/>
        </authorList>
    </citation>
    <scope>NUCLEOTIDE SEQUENCE [LARGE SCALE GENOMIC DNA]</scope>
    <source>
        <strain evidence="6 7">SOSP1-30</strain>
    </source>
</reference>
<dbReference type="InterPro" id="IPR003018">
    <property type="entry name" value="GAF"/>
</dbReference>
<feature type="transmembrane region" description="Helical" evidence="4">
    <location>
        <begin position="224"/>
        <end position="245"/>
    </location>
</feature>
<dbReference type="Pfam" id="PF13492">
    <property type="entry name" value="GAF_3"/>
    <property type="match status" value="1"/>
</dbReference>
<evidence type="ECO:0000313" key="6">
    <source>
        <dbReference type="EMBL" id="GHO57917.1"/>
    </source>
</evidence>
<feature type="domain" description="Histidine kinase" evidence="5">
    <location>
        <begin position="459"/>
        <end position="693"/>
    </location>
</feature>
<evidence type="ECO:0000313" key="7">
    <source>
        <dbReference type="Proteomes" id="UP000654345"/>
    </source>
</evidence>
<feature type="transmembrane region" description="Helical" evidence="4">
    <location>
        <begin position="265"/>
        <end position="283"/>
    </location>
</feature>
<keyword evidence="3" id="KW-0902">Two-component regulatory system</keyword>
<dbReference type="InterPro" id="IPR005467">
    <property type="entry name" value="His_kinase_dom"/>
</dbReference>
<dbReference type="CDD" id="cd16917">
    <property type="entry name" value="HATPase_UhpB-NarQ-NarX-like"/>
    <property type="match status" value="1"/>
</dbReference>
<feature type="transmembrane region" description="Helical" evidence="4">
    <location>
        <begin position="73"/>
        <end position="98"/>
    </location>
</feature>
<name>A0ABQ3UZE7_9CHLR</name>
<organism evidence="6 7">
    <name type="scientific">Ktedonobacter robiniae</name>
    <dbReference type="NCBI Taxonomy" id="2778365"/>
    <lineage>
        <taxon>Bacteria</taxon>
        <taxon>Bacillati</taxon>
        <taxon>Chloroflexota</taxon>
        <taxon>Ktedonobacteria</taxon>
        <taxon>Ktedonobacterales</taxon>
        <taxon>Ktedonobacteraceae</taxon>
        <taxon>Ktedonobacter</taxon>
    </lineage>
</organism>
<keyword evidence="7" id="KW-1185">Reference proteome</keyword>
<dbReference type="Gene3D" id="3.30.450.40">
    <property type="match status" value="1"/>
</dbReference>
<dbReference type="InterPro" id="IPR036890">
    <property type="entry name" value="HATPase_C_sf"/>
</dbReference>
<sequence length="702" mass="77587">MNIAERETTTIGAHRHPDTHLQGHQLLIARFCWVVLALAVVVLNILSFPAAMASFLPPEIIRELHDLHFSLPLYLILGIGMNGLCLLLYLAMAVLLFWQRSDDRMAFFCSLMLLTFGSAASGFLPQVSSAPLAWNLVVFPLFLLGQSTFLTFFYLFPSGRFVPRWTRWFALLNLLYWTASFFLPEVMSGPPGALMFVFGITAVIAQVYRYRSVSPSKERQQTKWVVFGFVAAILLFILSRFLFFVLPPALQRSQVAATLLGGGSVYLALMLIPIFLGIAILRDQLFDIDLIINRTLVYGTLTACVVGFYVLVVGYLGALFRTSGNLLIELLATGLIAVLFQPLRNWLQRSVNRLLYGLRDEPYVVLARLGQRLETTLDTDAVLPTIVSTIKEALKLSYAAIEVKEGSVAMLVASAGSLSAREALRLPLVYQSEPVGTLLVAPRGGDDTLTPADVRLLDDLAHQIGIAIHTVRLTSDLQALTRDLQRSREHLVTAREEERRRLRRDLHDGLGPLLSAVMLKAGLVRTLYQRDPATTDALLNQLEAEIELVITDIRRLVYNLRPPALDELGLSGAIREYAARLGGEAQALKVMVEIPTLPLLPAAVEVAAYRIVQEAVTNVIRHACARTCQVRLLADETLRIEVQDDGTGFEDTHTTGVGLLSMRERAEELGGSFTLEKARPCGTAIIAHLPLVESSVETSAHV</sequence>
<feature type="transmembrane region" description="Helical" evidence="4">
    <location>
        <begin position="168"/>
        <end position="187"/>
    </location>
</feature>
<dbReference type="InterPro" id="IPR050482">
    <property type="entry name" value="Sensor_HK_TwoCompSys"/>
</dbReference>
<dbReference type="Pfam" id="PF07730">
    <property type="entry name" value="HisKA_3"/>
    <property type="match status" value="1"/>
</dbReference>
<accession>A0ABQ3UZE7</accession>
<keyword evidence="2" id="KW-0418">Kinase</keyword>
<evidence type="ECO:0000256" key="3">
    <source>
        <dbReference type="ARBA" id="ARBA00023012"/>
    </source>
</evidence>
<dbReference type="InterPro" id="IPR029016">
    <property type="entry name" value="GAF-like_dom_sf"/>
</dbReference>
<feature type="transmembrane region" description="Helical" evidence="4">
    <location>
        <begin position="105"/>
        <end position="124"/>
    </location>
</feature>
<evidence type="ECO:0000256" key="2">
    <source>
        <dbReference type="ARBA" id="ARBA00022777"/>
    </source>
</evidence>
<dbReference type="EMBL" id="BNJG01000002">
    <property type="protein sequence ID" value="GHO57917.1"/>
    <property type="molecule type" value="Genomic_DNA"/>
</dbReference>
<feature type="transmembrane region" description="Helical" evidence="4">
    <location>
        <begin position="295"/>
        <end position="320"/>
    </location>
</feature>
<feature type="transmembrane region" description="Helical" evidence="4">
    <location>
        <begin position="193"/>
        <end position="212"/>
    </location>
</feature>
<evidence type="ECO:0000256" key="1">
    <source>
        <dbReference type="ARBA" id="ARBA00022679"/>
    </source>
</evidence>
<dbReference type="Gene3D" id="3.30.565.10">
    <property type="entry name" value="Histidine kinase-like ATPase, C-terminal domain"/>
    <property type="match status" value="1"/>
</dbReference>
<protein>
    <recommendedName>
        <fullName evidence="5">Histidine kinase domain-containing protein</fullName>
    </recommendedName>
</protein>
<dbReference type="PROSITE" id="PS50109">
    <property type="entry name" value="HIS_KIN"/>
    <property type="match status" value="1"/>
</dbReference>
<dbReference type="SUPFAM" id="SSF55874">
    <property type="entry name" value="ATPase domain of HSP90 chaperone/DNA topoisomerase II/histidine kinase"/>
    <property type="match status" value="1"/>
</dbReference>
<dbReference type="Pfam" id="PF02518">
    <property type="entry name" value="HATPase_c"/>
    <property type="match status" value="1"/>
</dbReference>
<dbReference type="PANTHER" id="PTHR24421">
    <property type="entry name" value="NITRATE/NITRITE SENSOR PROTEIN NARX-RELATED"/>
    <property type="match status" value="1"/>
</dbReference>
<evidence type="ECO:0000256" key="4">
    <source>
        <dbReference type="SAM" id="Phobius"/>
    </source>
</evidence>
<dbReference type="InterPro" id="IPR003594">
    <property type="entry name" value="HATPase_dom"/>
</dbReference>
<gene>
    <name evidence="6" type="ORF">KSB_63920</name>
</gene>
<dbReference type="Proteomes" id="UP000654345">
    <property type="component" value="Unassembled WGS sequence"/>
</dbReference>
<keyword evidence="4" id="KW-1133">Transmembrane helix</keyword>
<dbReference type="SUPFAM" id="SSF55781">
    <property type="entry name" value="GAF domain-like"/>
    <property type="match status" value="1"/>
</dbReference>
<keyword evidence="4" id="KW-0472">Membrane</keyword>
<feature type="transmembrane region" description="Helical" evidence="4">
    <location>
        <begin position="31"/>
        <end position="53"/>
    </location>
</feature>
<keyword evidence="1" id="KW-0808">Transferase</keyword>